<organism evidence="1 2">
    <name type="scientific">Nitrosomonas ureae</name>
    <dbReference type="NCBI Taxonomy" id="44577"/>
    <lineage>
        <taxon>Bacteria</taxon>
        <taxon>Pseudomonadati</taxon>
        <taxon>Pseudomonadota</taxon>
        <taxon>Betaproteobacteria</taxon>
        <taxon>Nitrosomonadales</taxon>
        <taxon>Nitrosomonadaceae</taxon>
        <taxon>Nitrosomonas</taxon>
    </lineage>
</organism>
<reference evidence="1 2" key="1">
    <citation type="submission" date="2016-10" db="EMBL/GenBank/DDBJ databases">
        <authorList>
            <person name="de Groot N.N."/>
        </authorList>
    </citation>
    <scope>NUCLEOTIDE SEQUENCE [LARGE SCALE GENOMIC DNA]</scope>
    <source>
        <strain evidence="1 2">Nm13</strain>
    </source>
</reference>
<accession>A0A1H5X7X6</accession>
<dbReference type="Proteomes" id="UP000236753">
    <property type="component" value="Unassembled WGS sequence"/>
</dbReference>
<proteinExistence type="predicted"/>
<name>A0A1H5X7X6_9PROT</name>
<sequence length="108" mass="12133">MPFLPQLVTAMEQHGHLRLPADVRAHLLSISPATVDRMLRPERENIKRSISTTRRGNLLKHQIQVRTFADWDDVTPGFLEADLVAHCGGNTNGAFLNTLVLEIKLKIV</sequence>
<dbReference type="EMBL" id="FNUX01000024">
    <property type="protein sequence ID" value="SEG07585.1"/>
    <property type="molecule type" value="Genomic_DNA"/>
</dbReference>
<protein>
    <submittedName>
        <fullName evidence="1">Uncharacterized protein</fullName>
    </submittedName>
</protein>
<dbReference type="AlphaFoldDB" id="A0A1H5X7X6"/>
<gene>
    <name evidence="1" type="ORF">SAMN05216334_12453</name>
</gene>
<evidence type="ECO:0000313" key="1">
    <source>
        <dbReference type="EMBL" id="SEG07585.1"/>
    </source>
</evidence>
<evidence type="ECO:0000313" key="2">
    <source>
        <dbReference type="Proteomes" id="UP000236753"/>
    </source>
</evidence>
<dbReference type="RefSeq" id="WP_103967230.1">
    <property type="nucleotide sequence ID" value="NZ_FNUX01000024.1"/>
</dbReference>
<dbReference type="OrthoDB" id="8875582at2"/>